<reference evidence="2" key="1">
    <citation type="journal article" date="2021" name="Nat. Commun.">
        <title>Genetic determinants of endophytism in the Arabidopsis root mycobiome.</title>
        <authorList>
            <person name="Mesny F."/>
            <person name="Miyauchi S."/>
            <person name="Thiergart T."/>
            <person name="Pickel B."/>
            <person name="Atanasova L."/>
            <person name="Karlsson M."/>
            <person name="Huettel B."/>
            <person name="Barry K.W."/>
            <person name="Haridas S."/>
            <person name="Chen C."/>
            <person name="Bauer D."/>
            <person name="Andreopoulos W."/>
            <person name="Pangilinan J."/>
            <person name="LaButti K."/>
            <person name="Riley R."/>
            <person name="Lipzen A."/>
            <person name="Clum A."/>
            <person name="Drula E."/>
            <person name="Henrissat B."/>
            <person name="Kohler A."/>
            <person name="Grigoriev I.V."/>
            <person name="Martin F.M."/>
            <person name="Hacquard S."/>
        </authorList>
    </citation>
    <scope>NUCLEOTIDE SEQUENCE</scope>
    <source>
        <strain evidence="2">MPI-CAGE-CH-0235</strain>
    </source>
</reference>
<evidence type="ECO:0000313" key="2">
    <source>
        <dbReference type="EMBL" id="KAH7313861.1"/>
    </source>
</evidence>
<proteinExistence type="predicted"/>
<evidence type="ECO:0000256" key="1">
    <source>
        <dbReference type="SAM" id="Phobius"/>
    </source>
</evidence>
<accession>A0A8K0WPJ0</accession>
<dbReference type="AlphaFoldDB" id="A0A8K0WPJ0"/>
<name>A0A8K0WPJ0_9HYPO</name>
<keyword evidence="3" id="KW-1185">Reference proteome</keyword>
<sequence length="138" mass="15812">MLCWGYAGLKPSRSSPSHIPHTRLTALVPKVKPGKRGRSVTCFFLPMVIVQGLARTQYISPFFLFFFLFFSLVVIFDGFFSWLRFHQWAAAAQRLRALHLKKMHSQPLQAYWYCKLQSNALPDEHVPSVFGVVSPVVL</sequence>
<protein>
    <submittedName>
        <fullName evidence="2">Uncharacterized protein</fullName>
    </submittedName>
</protein>
<dbReference type="Proteomes" id="UP000813444">
    <property type="component" value="Unassembled WGS sequence"/>
</dbReference>
<evidence type="ECO:0000313" key="3">
    <source>
        <dbReference type="Proteomes" id="UP000813444"/>
    </source>
</evidence>
<feature type="transmembrane region" description="Helical" evidence="1">
    <location>
        <begin position="40"/>
        <end position="58"/>
    </location>
</feature>
<comment type="caution">
    <text evidence="2">The sequence shown here is derived from an EMBL/GenBank/DDBJ whole genome shotgun (WGS) entry which is preliminary data.</text>
</comment>
<keyword evidence="1" id="KW-1133">Transmembrane helix</keyword>
<keyword evidence="1" id="KW-0472">Membrane</keyword>
<gene>
    <name evidence="2" type="ORF">B0I35DRAFT_279506</name>
</gene>
<organism evidence="2 3">
    <name type="scientific">Stachybotrys elegans</name>
    <dbReference type="NCBI Taxonomy" id="80388"/>
    <lineage>
        <taxon>Eukaryota</taxon>
        <taxon>Fungi</taxon>
        <taxon>Dikarya</taxon>
        <taxon>Ascomycota</taxon>
        <taxon>Pezizomycotina</taxon>
        <taxon>Sordariomycetes</taxon>
        <taxon>Hypocreomycetidae</taxon>
        <taxon>Hypocreales</taxon>
        <taxon>Stachybotryaceae</taxon>
        <taxon>Stachybotrys</taxon>
    </lineage>
</organism>
<keyword evidence="1" id="KW-0812">Transmembrane</keyword>
<feature type="transmembrane region" description="Helical" evidence="1">
    <location>
        <begin position="64"/>
        <end position="85"/>
    </location>
</feature>
<dbReference type="EMBL" id="JAGPNK010000009">
    <property type="protein sequence ID" value="KAH7313861.1"/>
    <property type="molecule type" value="Genomic_DNA"/>
</dbReference>